<evidence type="ECO:0000313" key="1">
    <source>
        <dbReference type="EMBL" id="KAJ4709536.1"/>
    </source>
</evidence>
<keyword evidence="2" id="KW-1185">Reference proteome</keyword>
<name>A0ACC1XDH0_MELAZ</name>
<organism evidence="1 2">
    <name type="scientific">Melia azedarach</name>
    <name type="common">Chinaberry tree</name>
    <dbReference type="NCBI Taxonomy" id="155640"/>
    <lineage>
        <taxon>Eukaryota</taxon>
        <taxon>Viridiplantae</taxon>
        <taxon>Streptophyta</taxon>
        <taxon>Embryophyta</taxon>
        <taxon>Tracheophyta</taxon>
        <taxon>Spermatophyta</taxon>
        <taxon>Magnoliopsida</taxon>
        <taxon>eudicotyledons</taxon>
        <taxon>Gunneridae</taxon>
        <taxon>Pentapetalae</taxon>
        <taxon>rosids</taxon>
        <taxon>malvids</taxon>
        <taxon>Sapindales</taxon>
        <taxon>Meliaceae</taxon>
        <taxon>Melia</taxon>
    </lineage>
</organism>
<proteinExistence type="predicted"/>
<gene>
    <name evidence="1" type="ORF">OWV82_019311</name>
</gene>
<evidence type="ECO:0000313" key="2">
    <source>
        <dbReference type="Proteomes" id="UP001164539"/>
    </source>
</evidence>
<accession>A0ACC1XDH0</accession>
<sequence length="494" mass="56309">MAEGNMNLGMSEAEVKELKDALCAQQQLLQKLYAELDVEREASATAVSEALSMILRLQEEKSAVVMEASQYKRMTEAKICHAEESLAAFEELMYQKEMEIAALEFQVQAYKCKLMSLGCNDVCVNENRYQESLLPRNDGSNGENGTNGHVRRLKSLPPLPPKDSNQNRGTLRRRRSLTPEPNMVVRVVDEEANDQNLKSSAQSEAGDLDSYWDQIRKLDVRVKEITDRSANLKDSRTSSLRSQLSTGSLFDQRKNTLITKLEQLKDSKLPMDKEAFTESACSSSVYDVFEVPQHGENGKSCSKEEKGQNRCVWGEENRLGKPDLFMEETSNAKIESDLVKKLMLSVNQEKGLTKARDGTSIECNPSLPCPEISINDLQPEIKRLSRSTERFEAERHNTRHEIFTERAEELNTSVAEYQPEFQELRQRIERLEADRNSSRHEIVAEGGEQLSLLKEIREQLNSIESQMRSWKPKKSPDVDSSIHCIQEAMLYFWL</sequence>
<comment type="caution">
    <text evidence="1">The sequence shown here is derived from an EMBL/GenBank/DDBJ whole genome shotgun (WGS) entry which is preliminary data.</text>
</comment>
<dbReference type="Proteomes" id="UP001164539">
    <property type="component" value="Chromosome 10"/>
</dbReference>
<reference evidence="1 2" key="1">
    <citation type="journal article" date="2023" name="Science">
        <title>Complex scaffold remodeling in plant triterpene biosynthesis.</title>
        <authorList>
            <person name="De La Pena R."/>
            <person name="Hodgson H."/>
            <person name="Liu J.C."/>
            <person name="Stephenson M.J."/>
            <person name="Martin A.C."/>
            <person name="Owen C."/>
            <person name="Harkess A."/>
            <person name="Leebens-Mack J."/>
            <person name="Jimenez L.E."/>
            <person name="Osbourn A."/>
            <person name="Sattely E.S."/>
        </authorList>
    </citation>
    <scope>NUCLEOTIDE SEQUENCE [LARGE SCALE GENOMIC DNA]</scope>
    <source>
        <strain evidence="2">cv. JPN11</strain>
        <tissue evidence="1">Leaf</tissue>
    </source>
</reference>
<protein>
    <submittedName>
        <fullName evidence="1">Myosin-binding protein</fullName>
    </submittedName>
</protein>
<dbReference type="EMBL" id="CM051403">
    <property type="protein sequence ID" value="KAJ4709536.1"/>
    <property type="molecule type" value="Genomic_DNA"/>
</dbReference>